<protein>
    <submittedName>
        <fullName evidence="7">RTA1-domain-containing protein</fullName>
    </submittedName>
</protein>
<proteinExistence type="predicted"/>
<feature type="transmembrane region" description="Helical" evidence="6">
    <location>
        <begin position="131"/>
        <end position="150"/>
    </location>
</feature>
<dbReference type="EMBL" id="ML977526">
    <property type="protein sequence ID" value="KAF2123538.1"/>
    <property type="molecule type" value="Genomic_DNA"/>
</dbReference>
<feature type="region of interest" description="Disordered" evidence="5">
    <location>
        <begin position="291"/>
        <end position="313"/>
    </location>
</feature>
<keyword evidence="2 6" id="KW-0812">Transmembrane</keyword>
<evidence type="ECO:0000313" key="7">
    <source>
        <dbReference type="EMBL" id="KAF2123538.1"/>
    </source>
</evidence>
<dbReference type="GeneID" id="54409728"/>
<dbReference type="Proteomes" id="UP000799771">
    <property type="component" value="Unassembled WGS sequence"/>
</dbReference>
<keyword evidence="4 6" id="KW-0472">Membrane</keyword>
<feature type="transmembrane region" description="Helical" evidence="6">
    <location>
        <begin position="256"/>
        <end position="284"/>
    </location>
</feature>
<dbReference type="GO" id="GO:0000324">
    <property type="term" value="C:fungal-type vacuole"/>
    <property type="evidence" value="ECO:0007669"/>
    <property type="project" value="TreeGrafter"/>
</dbReference>
<feature type="transmembrane region" description="Helical" evidence="6">
    <location>
        <begin position="91"/>
        <end position="111"/>
    </location>
</feature>
<evidence type="ECO:0000256" key="1">
    <source>
        <dbReference type="ARBA" id="ARBA00004141"/>
    </source>
</evidence>
<evidence type="ECO:0000313" key="8">
    <source>
        <dbReference type="Proteomes" id="UP000799771"/>
    </source>
</evidence>
<name>A0A6A5ZYR5_9PLEO</name>
<dbReference type="AlphaFoldDB" id="A0A6A5ZYR5"/>
<evidence type="ECO:0000256" key="5">
    <source>
        <dbReference type="SAM" id="MobiDB-lite"/>
    </source>
</evidence>
<dbReference type="OrthoDB" id="4521223at2759"/>
<accession>A0A6A5ZYR5</accession>
<sequence length="313" mass="34493">MPVPPSAGESCLKVGPGCPVEGTLYGYYPSLPANAFFAAVFALCFILQLIFGIKYKTWTYMIALGLGCVSEAAGYGGRIMMHANPFDDNGFQLQICLLIISPAFISAGIYITLKHIVLNFGEDWSRLRSNYYTYIFITGDFISLCLQGAGGGLAATADNGSKLQDTGTSLMISGVVFQVVMLACFGYLLVEYTLRTHRRRNQLSAHSMMLFHTTSFRCFIAAIVIAYFGILIRCIYRIPELAMGWRSELMRNETDFIVLEGVMIVISAVVLTVFHPGFCFPALANTIGKKNKTSREKSTDESLNTERMTDATV</sequence>
<reference evidence="7" key="1">
    <citation type="journal article" date="2020" name="Stud. Mycol.">
        <title>101 Dothideomycetes genomes: a test case for predicting lifestyles and emergence of pathogens.</title>
        <authorList>
            <person name="Haridas S."/>
            <person name="Albert R."/>
            <person name="Binder M."/>
            <person name="Bloem J."/>
            <person name="Labutti K."/>
            <person name="Salamov A."/>
            <person name="Andreopoulos B."/>
            <person name="Baker S."/>
            <person name="Barry K."/>
            <person name="Bills G."/>
            <person name="Bluhm B."/>
            <person name="Cannon C."/>
            <person name="Castanera R."/>
            <person name="Culley D."/>
            <person name="Daum C."/>
            <person name="Ezra D."/>
            <person name="Gonzalez J."/>
            <person name="Henrissat B."/>
            <person name="Kuo A."/>
            <person name="Liang C."/>
            <person name="Lipzen A."/>
            <person name="Lutzoni F."/>
            <person name="Magnuson J."/>
            <person name="Mondo S."/>
            <person name="Nolan M."/>
            <person name="Ohm R."/>
            <person name="Pangilinan J."/>
            <person name="Park H.-J."/>
            <person name="Ramirez L."/>
            <person name="Alfaro M."/>
            <person name="Sun H."/>
            <person name="Tritt A."/>
            <person name="Yoshinaga Y."/>
            <person name="Zwiers L.-H."/>
            <person name="Turgeon B."/>
            <person name="Goodwin S."/>
            <person name="Spatafora J."/>
            <person name="Crous P."/>
            <person name="Grigoriev I."/>
        </authorList>
    </citation>
    <scope>NUCLEOTIDE SEQUENCE</scope>
    <source>
        <strain evidence="7">CBS 119687</strain>
    </source>
</reference>
<feature type="transmembrane region" description="Helical" evidence="6">
    <location>
        <begin position="58"/>
        <end position="79"/>
    </location>
</feature>
<gene>
    <name evidence="7" type="ORF">P153DRAFT_371599</name>
</gene>
<dbReference type="GO" id="GO:0005886">
    <property type="term" value="C:plasma membrane"/>
    <property type="evidence" value="ECO:0007669"/>
    <property type="project" value="TreeGrafter"/>
</dbReference>
<evidence type="ECO:0000256" key="2">
    <source>
        <dbReference type="ARBA" id="ARBA00022692"/>
    </source>
</evidence>
<dbReference type="PANTHER" id="PTHR31465:SF8">
    <property type="entry name" value="DOMAIN PROTEIN, PUTATIVE (AFU_ORTHOLOGUE AFUA_6G14140)-RELATED"/>
    <property type="match status" value="1"/>
</dbReference>
<evidence type="ECO:0000256" key="6">
    <source>
        <dbReference type="SAM" id="Phobius"/>
    </source>
</evidence>
<feature type="transmembrane region" description="Helical" evidence="6">
    <location>
        <begin position="215"/>
        <end position="236"/>
    </location>
</feature>
<keyword evidence="8" id="KW-1185">Reference proteome</keyword>
<comment type="subcellular location">
    <subcellularLocation>
        <location evidence="1">Membrane</location>
        <topology evidence="1">Multi-pass membrane protein</topology>
    </subcellularLocation>
</comment>
<feature type="transmembrane region" description="Helical" evidence="6">
    <location>
        <begin position="31"/>
        <end position="51"/>
    </location>
</feature>
<dbReference type="Pfam" id="PF04479">
    <property type="entry name" value="RTA1"/>
    <property type="match status" value="1"/>
</dbReference>
<evidence type="ECO:0000256" key="3">
    <source>
        <dbReference type="ARBA" id="ARBA00022989"/>
    </source>
</evidence>
<organism evidence="7 8">
    <name type="scientific">Dothidotthia symphoricarpi CBS 119687</name>
    <dbReference type="NCBI Taxonomy" id="1392245"/>
    <lineage>
        <taxon>Eukaryota</taxon>
        <taxon>Fungi</taxon>
        <taxon>Dikarya</taxon>
        <taxon>Ascomycota</taxon>
        <taxon>Pezizomycotina</taxon>
        <taxon>Dothideomycetes</taxon>
        <taxon>Pleosporomycetidae</taxon>
        <taxon>Pleosporales</taxon>
        <taxon>Dothidotthiaceae</taxon>
        <taxon>Dothidotthia</taxon>
    </lineage>
</organism>
<keyword evidence="3 6" id="KW-1133">Transmembrane helix</keyword>
<feature type="compositionally biased region" description="Polar residues" evidence="5">
    <location>
        <begin position="301"/>
        <end position="313"/>
    </location>
</feature>
<feature type="transmembrane region" description="Helical" evidence="6">
    <location>
        <begin position="170"/>
        <end position="194"/>
    </location>
</feature>
<dbReference type="RefSeq" id="XP_033517932.1">
    <property type="nucleotide sequence ID" value="XM_033669296.1"/>
</dbReference>
<dbReference type="InterPro" id="IPR007568">
    <property type="entry name" value="RTA1"/>
</dbReference>
<dbReference type="PANTHER" id="PTHR31465">
    <property type="entry name" value="PROTEIN RTA1-RELATED"/>
    <property type="match status" value="1"/>
</dbReference>
<evidence type="ECO:0000256" key="4">
    <source>
        <dbReference type="ARBA" id="ARBA00023136"/>
    </source>
</evidence>